<dbReference type="EMBL" id="HG793150">
    <property type="protein sequence ID" value="CRL26170.1"/>
    <property type="molecule type" value="Genomic_DNA"/>
</dbReference>
<proteinExistence type="predicted"/>
<accession>A0A0G4PIC6</accession>
<evidence type="ECO:0000313" key="1">
    <source>
        <dbReference type="EMBL" id="CRL26170.1"/>
    </source>
</evidence>
<sequence length="55" mass="6172">MTISFILKSGSTPFPYSARLQCTFQPPPRGSVQRYTHEGITCALVILQVTQMITR</sequence>
<reference evidence="1 2" key="1">
    <citation type="journal article" date="2014" name="Nat. Commun.">
        <title>Multiple recent horizontal transfers of a large genomic region in cheese making fungi.</title>
        <authorList>
            <person name="Cheeseman K."/>
            <person name="Ropars J."/>
            <person name="Renault P."/>
            <person name="Dupont J."/>
            <person name="Gouzy J."/>
            <person name="Branca A."/>
            <person name="Abraham A.L."/>
            <person name="Ceppi M."/>
            <person name="Conseiller E."/>
            <person name="Debuchy R."/>
            <person name="Malagnac F."/>
            <person name="Goarin A."/>
            <person name="Silar P."/>
            <person name="Lacoste S."/>
            <person name="Sallet E."/>
            <person name="Bensimon A."/>
            <person name="Giraud T."/>
            <person name="Brygoo Y."/>
        </authorList>
    </citation>
    <scope>NUCLEOTIDE SEQUENCE [LARGE SCALE GENOMIC DNA]</scope>
    <source>
        <strain evidence="2">FM 013</strain>
    </source>
</reference>
<evidence type="ECO:0000313" key="2">
    <source>
        <dbReference type="Proteomes" id="UP000053732"/>
    </source>
</evidence>
<name>A0A0G4PIC6_PENC3</name>
<gene>
    <name evidence="1" type="ORF">PCAMFM013_S017g000153</name>
</gene>
<organism evidence="1 2">
    <name type="scientific">Penicillium camemberti (strain FM 013)</name>
    <dbReference type="NCBI Taxonomy" id="1429867"/>
    <lineage>
        <taxon>Eukaryota</taxon>
        <taxon>Fungi</taxon>
        <taxon>Dikarya</taxon>
        <taxon>Ascomycota</taxon>
        <taxon>Pezizomycotina</taxon>
        <taxon>Eurotiomycetes</taxon>
        <taxon>Eurotiomycetidae</taxon>
        <taxon>Eurotiales</taxon>
        <taxon>Aspergillaceae</taxon>
        <taxon>Penicillium</taxon>
    </lineage>
</organism>
<keyword evidence="2" id="KW-1185">Reference proteome</keyword>
<dbReference type="AlphaFoldDB" id="A0A0G4PIC6"/>
<protein>
    <submittedName>
        <fullName evidence="1">Str. FM013</fullName>
    </submittedName>
</protein>
<dbReference type="Proteomes" id="UP000053732">
    <property type="component" value="Unassembled WGS sequence"/>
</dbReference>